<dbReference type="EMBL" id="FOIS01000001">
    <property type="protein sequence ID" value="SEV82302.1"/>
    <property type="molecule type" value="Genomic_DNA"/>
</dbReference>
<reference evidence="2" key="1">
    <citation type="submission" date="2016-10" db="EMBL/GenBank/DDBJ databases">
        <authorList>
            <person name="Varghese N."/>
        </authorList>
    </citation>
    <scope>NUCLEOTIDE SEQUENCE [LARGE SCALE GENOMIC DNA]</scope>
    <source>
        <strain evidence="2">CGMCC 1.12284</strain>
    </source>
</reference>
<protein>
    <submittedName>
        <fullName evidence="1">Uncharacterized protein</fullName>
    </submittedName>
</protein>
<evidence type="ECO:0000313" key="1">
    <source>
        <dbReference type="EMBL" id="SEV82302.1"/>
    </source>
</evidence>
<name>A0A1I0M1Z6_9EURY</name>
<keyword evidence="2" id="KW-1185">Reference proteome</keyword>
<evidence type="ECO:0000313" key="2">
    <source>
        <dbReference type="Proteomes" id="UP000183275"/>
    </source>
</evidence>
<accession>A0A1I0M1Z6</accession>
<organism evidence="1 2">
    <name type="scientific">Natrinema salifodinae</name>
    <dbReference type="NCBI Taxonomy" id="1202768"/>
    <lineage>
        <taxon>Archaea</taxon>
        <taxon>Methanobacteriati</taxon>
        <taxon>Methanobacteriota</taxon>
        <taxon>Stenosarchaea group</taxon>
        <taxon>Halobacteria</taxon>
        <taxon>Halobacteriales</taxon>
        <taxon>Natrialbaceae</taxon>
        <taxon>Natrinema</taxon>
    </lineage>
</organism>
<proteinExistence type="predicted"/>
<dbReference type="AlphaFoldDB" id="A0A1I0M1Z6"/>
<dbReference type="Proteomes" id="UP000183275">
    <property type="component" value="Unassembled WGS sequence"/>
</dbReference>
<sequence length="36" mass="4099">MRTLFGTDYSPKKAMTNCDDIDYAVYIKYRSVATGC</sequence>
<gene>
    <name evidence="1" type="ORF">SAMN05216285_0334</name>
</gene>